<feature type="domain" description="AAA+ ATPase" evidence="2">
    <location>
        <begin position="42"/>
        <end position="211"/>
    </location>
</feature>
<dbReference type="Pfam" id="PF13401">
    <property type="entry name" value="AAA_22"/>
    <property type="match status" value="1"/>
</dbReference>
<proteinExistence type="predicted"/>
<dbReference type="OrthoDB" id="9780149at2"/>
<keyword evidence="1" id="KW-0472">Membrane</keyword>
<evidence type="ECO:0000313" key="3">
    <source>
        <dbReference type="EMBL" id="RJG50066.1"/>
    </source>
</evidence>
<feature type="transmembrane region" description="Helical" evidence="1">
    <location>
        <begin position="278"/>
        <end position="298"/>
    </location>
</feature>
<dbReference type="InterPro" id="IPR027417">
    <property type="entry name" value="P-loop_NTPase"/>
</dbReference>
<dbReference type="GO" id="GO:0016887">
    <property type="term" value="F:ATP hydrolysis activity"/>
    <property type="evidence" value="ECO:0007669"/>
    <property type="project" value="InterPro"/>
</dbReference>
<dbReference type="InterPro" id="IPR052026">
    <property type="entry name" value="ExeA_AAA_ATPase_DNA-bind"/>
</dbReference>
<dbReference type="EMBL" id="QZCH01000003">
    <property type="protein sequence ID" value="RJG50066.1"/>
    <property type="molecule type" value="Genomic_DNA"/>
</dbReference>
<dbReference type="CDD" id="cd00009">
    <property type="entry name" value="AAA"/>
    <property type="match status" value="1"/>
</dbReference>
<keyword evidence="1" id="KW-0812">Transmembrane</keyword>
<sequence length="302" mass="34812">MYLDHFGLHSLPFTLTPDTEFFFPLQPHQEALQVVLSALNGGEGIIKVVGEVGTGKTLICRKVMRELPEDYYCFFFPNPYLTATELRQEIGKRLKLDAQQYEDQASLTDAIERRIKMVRQRGKKMVICIDESQALPDETLEALRLFTNLETEKEKLVQVILFGQPELDARLSQDKFRQLKQRISFSYELRTLQQNEANDYIRHRLMVSGYRGAPIFSDQAVRVIWRASHGVPRLINVLCHKSMMLCYGKGISLIEPAVAKLAVQDTEGVISKRRYPNWVYALAVLVSLEIIVLAYWWWGQSL</sequence>
<dbReference type="PANTHER" id="PTHR35894:SF7">
    <property type="entry name" value="GENERAL SECRETION PATHWAY PROTEIN A-RELATED"/>
    <property type="match status" value="1"/>
</dbReference>
<reference evidence="3 4" key="1">
    <citation type="submission" date="2018-09" db="EMBL/GenBank/DDBJ databases">
        <authorList>
            <person name="Wang F."/>
        </authorList>
    </citation>
    <scope>NUCLEOTIDE SEQUENCE [LARGE SCALE GENOMIC DNA]</scope>
    <source>
        <strain evidence="3 4">PLHSC7-2</strain>
    </source>
</reference>
<dbReference type="SMART" id="SM00382">
    <property type="entry name" value="AAA"/>
    <property type="match status" value="1"/>
</dbReference>
<reference evidence="3 4" key="2">
    <citation type="submission" date="2019-01" db="EMBL/GenBank/DDBJ databases">
        <title>Motilimonas pumilus sp. nov., isolated from the gut of sea cucumber (Apostichopus japonicus).</title>
        <authorList>
            <person name="Wang F.-Q."/>
            <person name="Ren L.-H."/>
            <person name="Lin Y.-W."/>
            <person name="Sun G.-H."/>
            <person name="Du Z.-J."/>
            <person name="Zhao J.-X."/>
            <person name="Liu X.-J."/>
            <person name="Liu L.-J."/>
        </authorList>
    </citation>
    <scope>NUCLEOTIDE SEQUENCE [LARGE SCALE GENOMIC DNA]</scope>
    <source>
        <strain evidence="3 4">PLHSC7-2</strain>
    </source>
</reference>
<dbReference type="PANTHER" id="PTHR35894">
    <property type="entry name" value="GENERAL SECRETION PATHWAY PROTEIN A-RELATED"/>
    <property type="match status" value="1"/>
</dbReference>
<dbReference type="Proteomes" id="UP000283255">
    <property type="component" value="Unassembled WGS sequence"/>
</dbReference>
<gene>
    <name evidence="3" type="ORF">D1Z90_04835</name>
</gene>
<keyword evidence="1" id="KW-1133">Transmembrane helix</keyword>
<evidence type="ECO:0000313" key="4">
    <source>
        <dbReference type="Proteomes" id="UP000283255"/>
    </source>
</evidence>
<organism evidence="3 4">
    <name type="scientific">Motilimonas pumila</name>
    <dbReference type="NCBI Taxonomy" id="2303987"/>
    <lineage>
        <taxon>Bacteria</taxon>
        <taxon>Pseudomonadati</taxon>
        <taxon>Pseudomonadota</taxon>
        <taxon>Gammaproteobacteria</taxon>
        <taxon>Alteromonadales</taxon>
        <taxon>Alteromonadales genera incertae sedis</taxon>
        <taxon>Motilimonas</taxon>
    </lineage>
</organism>
<protein>
    <submittedName>
        <fullName evidence="3">AAA family ATPase</fullName>
    </submittedName>
</protein>
<dbReference type="Gene3D" id="3.40.50.300">
    <property type="entry name" value="P-loop containing nucleotide triphosphate hydrolases"/>
    <property type="match status" value="1"/>
</dbReference>
<dbReference type="InterPro" id="IPR003593">
    <property type="entry name" value="AAA+_ATPase"/>
</dbReference>
<name>A0A418YIB5_9GAMM</name>
<dbReference type="InterPro" id="IPR049945">
    <property type="entry name" value="AAA_22"/>
</dbReference>
<dbReference type="AlphaFoldDB" id="A0A418YIB5"/>
<evidence type="ECO:0000256" key="1">
    <source>
        <dbReference type="SAM" id="Phobius"/>
    </source>
</evidence>
<dbReference type="SUPFAM" id="SSF52540">
    <property type="entry name" value="P-loop containing nucleoside triphosphate hydrolases"/>
    <property type="match status" value="1"/>
</dbReference>
<accession>A0A418YIB5</accession>
<comment type="caution">
    <text evidence="3">The sequence shown here is derived from an EMBL/GenBank/DDBJ whole genome shotgun (WGS) entry which is preliminary data.</text>
</comment>
<keyword evidence="4" id="KW-1185">Reference proteome</keyword>
<evidence type="ECO:0000259" key="2">
    <source>
        <dbReference type="SMART" id="SM00382"/>
    </source>
</evidence>